<dbReference type="AlphaFoldDB" id="A0AAV2J8K8"/>
<accession>A0AAV2J8K8</accession>
<keyword evidence="2" id="KW-1185">Reference proteome</keyword>
<reference evidence="1 2" key="1">
    <citation type="submission" date="2024-04" db="EMBL/GenBank/DDBJ databases">
        <authorList>
            <person name="Waldvogel A.-M."/>
            <person name="Schoenle A."/>
        </authorList>
    </citation>
    <scope>NUCLEOTIDE SEQUENCE [LARGE SCALE GENOMIC DNA]</scope>
</reference>
<gene>
    <name evidence="1" type="ORF">KC01_LOCUS5716</name>
</gene>
<proteinExistence type="predicted"/>
<organism evidence="1 2">
    <name type="scientific">Knipowitschia caucasica</name>
    <name type="common">Caucasian dwarf goby</name>
    <name type="synonym">Pomatoschistus caucasicus</name>
    <dbReference type="NCBI Taxonomy" id="637954"/>
    <lineage>
        <taxon>Eukaryota</taxon>
        <taxon>Metazoa</taxon>
        <taxon>Chordata</taxon>
        <taxon>Craniata</taxon>
        <taxon>Vertebrata</taxon>
        <taxon>Euteleostomi</taxon>
        <taxon>Actinopterygii</taxon>
        <taxon>Neopterygii</taxon>
        <taxon>Teleostei</taxon>
        <taxon>Neoteleostei</taxon>
        <taxon>Acanthomorphata</taxon>
        <taxon>Gobiaria</taxon>
        <taxon>Gobiiformes</taxon>
        <taxon>Gobioidei</taxon>
        <taxon>Gobiidae</taxon>
        <taxon>Gobiinae</taxon>
        <taxon>Knipowitschia</taxon>
    </lineage>
</organism>
<protein>
    <submittedName>
        <fullName evidence="1">Uncharacterized protein</fullName>
    </submittedName>
</protein>
<dbReference type="Proteomes" id="UP001497482">
    <property type="component" value="Chromosome 11"/>
</dbReference>
<evidence type="ECO:0000313" key="2">
    <source>
        <dbReference type="Proteomes" id="UP001497482"/>
    </source>
</evidence>
<evidence type="ECO:0000313" key="1">
    <source>
        <dbReference type="EMBL" id="CAL1573913.1"/>
    </source>
</evidence>
<name>A0AAV2J8K8_KNICA</name>
<sequence>MEEKTQAGWPLASSVVVRASAGPGHFPPLPGTCIKPVAVNAANFPPVGGTSIKHCSPESNGDLLKSESMCGFYAHTRSAPPPASSHLLDLSSCCYETSSSASFVFVFQPST</sequence>
<dbReference type="EMBL" id="OZ035833">
    <property type="protein sequence ID" value="CAL1573913.1"/>
    <property type="molecule type" value="Genomic_DNA"/>
</dbReference>